<reference evidence="1 2" key="1">
    <citation type="submission" date="2019-03" db="EMBL/GenBank/DDBJ databases">
        <title>Comparative insights into the high quality Complete genome sequence of highly metal resistant Cupriavidus metallidurans strain BS1 isolated from a gold-copper mine.</title>
        <authorList>
            <person name="Mazhar H.S."/>
            <person name="Rensing C."/>
        </authorList>
    </citation>
    <scope>NUCLEOTIDE SEQUENCE [LARGE SCALE GENOMIC DNA]</scope>
    <source>
        <strain evidence="1 2">BS1</strain>
    </source>
</reference>
<proteinExistence type="predicted"/>
<evidence type="ECO:0000313" key="1">
    <source>
        <dbReference type="EMBL" id="QBP10722.1"/>
    </source>
</evidence>
<keyword evidence="1" id="KW-0808">Transferase</keyword>
<dbReference type="GO" id="GO:0016740">
    <property type="term" value="F:transferase activity"/>
    <property type="evidence" value="ECO:0007669"/>
    <property type="project" value="UniProtKB-KW"/>
</dbReference>
<dbReference type="AlphaFoldDB" id="A0A482IS58"/>
<dbReference type="Gene3D" id="3.40.50.10540">
    <property type="entry name" value="Crotonobetainyl-coa:carnitine coa-transferase, domain 1"/>
    <property type="match status" value="1"/>
</dbReference>
<sequence>MSTSGATHAAHAANAANAVNAMAAPPLAGVRVVDLTELLPGPFLTQTLVEMGAEVVKIERPPHGDNARHLAPGLFAALNRGKHSLYCDLKSDSGLAEVRAQIAQADILIESYRPGVMRRLGLDYEGLREQFPRLIYLSLTGFGQDGPHALLPGHDINYLAAAGALSLTGTPGGSPVHQAMLPIADLAGASMALSALLAALYQRTVSGRGQYLDAALADSVLHWMAPRLGLFRQKAATTPDAQRAMLGGKPAYGVFRCRDGRYLTIAALEEHFWRGLNDVLGLFAANDACCVDHAARTANAETINARLAERVAEYDADTLMARLANADLPVFPVLDAVEAVAQARHRSGARITETEDGPLPGFPVTLEGMA</sequence>
<evidence type="ECO:0000313" key="2">
    <source>
        <dbReference type="Proteomes" id="UP000253772"/>
    </source>
</evidence>
<protein>
    <submittedName>
        <fullName evidence="1">CoA transferase</fullName>
    </submittedName>
</protein>
<gene>
    <name evidence="1" type="ORF">DDF84_013645</name>
</gene>
<dbReference type="Pfam" id="PF02515">
    <property type="entry name" value="CoA_transf_3"/>
    <property type="match status" value="1"/>
</dbReference>
<accession>A0A482IS58</accession>
<dbReference type="InterPro" id="IPR023606">
    <property type="entry name" value="CoA-Trfase_III_dom_1_sf"/>
</dbReference>
<dbReference type="Proteomes" id="UP000253772">
    <property type="component" value="Chromosome c1"/>
</dbReference>
<dbReference type="OrthoDB" id="8523055at2"/>
<dbReference type="RefSeq" id="WP_017515305.1">
    <property type="nucleotide sequence ID" value="NZ_CP037900.1"/>
</dbReference>
<dbReference type="InterPro" id="IPR050509">
    <property type="entry name" value="CoA-transferase_III"/>
</dbReference>
<dbReference type="InterPro" id="IPR044855">
    <property type="entry name" value="CoA-Trfase_III_dom3_sf"/>
</dbReference>
<dbReference type="PANTHER" id="PTHR48228">
    <property type="entry name" value="SUCCINYL-COA--D-CITRAMALATE COA-TRANSFERASE"/>
    <property type="match status" value="1"/>
</dbReference>
<dbReference type="SUPFAM" id="SSF89796">
    <property type="entry name" value="CoA-transferase family III (CaiB/BaiF)"/>
    <property type="match status" value="1"/>
</dbReference>
<organism evidence="1 2">
    <name type="scientific">Cupriavidus metallidurans</name>
    <dbReference type="NCBI Taxonomy" id="119219"/>
    <lineage>
        <taxon>Bacteria</taxon>
        <taxon>Pseudomonadati</taxon>
        <taxon>Pseudomonadota</taxon>
        <taxon>Betaproteobacteria</taxon>
        <taxon>Burkholderiales</taxon>
        <taxon>Burkholderiaceae</taxon>
        <taxon>Cupriavidus</taxon>
    </lineage>
</organism>
<dbReference type="InterPro" id="IPR003673">
    <property type="entry name" value="CoA-Trfase_fam_III"/>
</dbReference>
<name>A0A482IS58_9BURK</name>
<dbReference type="Gene3D" id="3.30.1540.10">
    <property type="entry name" value="formyl-coa transferase, domain 3"/>
    <property type="match status" value="1"/>
</dbReference>
<dbReference type="EMBL" id="CP037900">
    <property type="protein sequence ID" value="QBP10722.1"/>
    <property type="molecule type" value="Genomic_DNA"/>
</dbReference>
<dbReference type="PANTHER" id="PTHR48228:SF7">
    <property type="entry name" value="FATTY ACYL-COA TRANSFERASE RV3272-RELATED"/>
    <property type="match status" value="1"/>
</dbReference>